<comment type="similarity">
    <text evidence="2 14 15">Belongs to the TonB-dependent receptor family.</text>
</comment>
<keyword evidence="4 14" id="KW-1134">Transmembrane beta strand</keyword>
<dbReference type="PATRIC" id="fig|754477.3.peg.1868"/>
<evidence type="ECO:0000256" key="7">
    <source>
        <dbReference type="ARBA" id="ARBA00022729"/>
    </source>
</evidence>
<dbReference type="Gene3D" id="2.170.130.10">
    <property type="entry name" value="TonB-dependent receptor, plug domain"/>
    <property type="match status" value="1"/>
</dbReference>
<dbReference type="FunFam" id="2.40.170.20:FF:000005">
    <property type="entry name" value="TonB-dependent siderophore receptor"/>
    <property type="match status" value="1"/>
</dbReference>
<evidence type="ECO:0000256" key="5">
    <source>
        <dbReference type="ARBA" id="ARBA00022496"/>
    </source>
</evidence>
<comment type="subcellular location">
    <subcellularLocation>
        <location evidence="1 14">Cell outer membrane</location>
        <topology evidence="1 14">Multi-pass membrane protein</topology>
    </subcellularLocation>
</comment>
<evidence type="ECO:0000256" key="10">
    <source>
        <dbReference type="ARBA" id="ARBA00023077"/>
    </source>
</evidence>
<evidence type="ECO:0000256" key="16">
    <source>
        <dbReference type="SAM" id="SignalP"/>
    </source>
</evidence>
<evidence type="ECO:0000256" key="1">
    <source>
        <dbReference type="ARBA" id="ARBA00004571"/>
    </source>
</evidence>
<keyword evidence="20" id="KW-1185">Reference proteome</keyword>
<sequence length="712" mass="79500" precursor="true">MLNSLKKQNFLLFIVMASFSGAVSAEEAPVIQESDYTLDMLTITGTRERAYRSTVAPSTNKSDTSIKETPFSIQTVTRELMEDRGVITLGEALRSVPGVTPQVGWGGSNDRFRLRGFPTNANLKNGFRRSAFVPVDELINIEQIEVLKGPASALYGRFEPGGVVNLVTKKPLDIAQTEIDFTAGSEDFYRATFDTTGPLSDNVSYRVTGAFQDSGSFRDNLDTESQFISPVLEWRISPKTTLNAEMELGHRQGGFDRGFGSDPIFLTVPIENSYAEPDANIETKSVLGSVVVDHEFDNGWKLHTGIQGSWARSDGLWYAYGFGAPVDYTDPSNPMVNRSKRRNVDKQVDATVMAELSNTFNTGQVEHRVLIGSDYNHDYWDFDGYADVSPFGFPVNIPISLYNPQYGAVSGPLTHFDSSKYSSHTIGVYLQNEIKFSEQWRLLLGLRYDRSKNKGYAEYLPIDDALRRYDDAFSPRVGVTWTPVEEISVYASWAESFLTEPFSGMLRSGTLPAPSKGEQLETGVKLSLLDGRLEPTVSWFDIRRENGVVSDPLDWNYSIQVGEKRSRGWEIDIPYAITPQWRLLANYTQLKAYVSEDSDSGLEGNLLENAPRRSASIWSTYDFLGQLDGLSVGLGANYVGARQANSANDFKLPSYTRWDANVAYRFGVADKYKVQLTLHNLTDRRYYDSGGSFVPTFPGAPRTLFATFGMRF</sequence>
<keyword evidence="12 19" id="KW-0675">Receptor</keyword>
<dbReference type="PROSITE" id="PS52016">
    <property type="entry name" value="TONB_DEPENDENT_REC_3"/>
    <property type="match status" value="1"/>
</dbReference>
<protein>
    <submittedName>
        <fullName evidence="19">Ferrichrome-iron receptor</fullName>
    </submittedName>
</protein>
<evidence type="ECO:0000256" key="3">
    <source>
        <dbReference type="ARBA" id="ARBA00022448"/>
    </source>
</evidence>
<evidence type="ECO:0000256" key="11">
    <source>
        <dbReference type="ARBA" id="ARBA00023136"/>
    </source>
</evidence>
<reference evidence="19 20" key="1">
    <citation type="journal article" date="2012" name="J. Bacteriol.">
        <title>Complete genome sequences of Methylophaga sp. strain JAM1 and Methylophaga sp. strain JAM7.</title>
        <authorList>
            <person name="Villeneuve C."/>
            <person name="Martineau C."/>
            <person name="Mauffrey F."/>
            <person name="Villemur R."/>
        </authorList>
    </citation>
    <scope>NUCLEOTIDE SEQUENCE [LARGE SCALE GENOMIC DNA]</scope>
    <source>
        <strain evidence="19 20">JAM7</strain>
    </source>
</reference>
<dbReference type="PANTHER" id="PTHR32552:SF68">
    <property type="entry name" value="FERRICHROME OUTER MEMBRANE TRANSPORTER_PHAGE RECEPTOR"/>
    <property type="match status" value="1"/>
</dbReference>
<dbReference type="InterPro" id="IPR000531">
    <property type="entry name" value="Beta-barrel_TonB"/>
</dbReference>
<evidence type="ECO:0000256" key="6">
    <source>
        <dbReference type="ARBA" id="ARBA00022692"/>
    </source>
</evidence>
<evidence type="ECO:0000256" key="15">
    <source>
        <dbReference type="RuleBase" id="RU003357"/>
    </source>
</evidence>
<evidence type="ECO:0000256" key="9">
    <source>
        <dbReference type="ARBA" id="ARBA00023065"/>
    </source>
</evidence>
<dbReference type="Proteomes" id="UP000009145">
    <property type="component" value="Chromosome"/>
</dbReference>
<dbReference type="FunFam" id="2.170.130.10:FF:000001">
    <property type="entry name" value="Catecholate siderophore TonB-dependent receptor"/>
    <property type="match status" value="1"/>
</dbReference>
<dbReference type="Pfam" id="PF07715">
    <property type="entry name" value="Plug"/>
    <property type="match status" value="1"/>
</dbReference>
<keyword evidence="5" id="KW-0410">Iron transport</keyword>
<feature type="chain" id="PRO_5003654019" evidence="16">
    <location>
        <begin position="26"/>
        <end position="712"/>
    </location>
</feature>
<feature type="domain" description="TonB-dependent receptor-like beta-barrel" evidence="17">
    <location>
        <begin position="234"/>
        <end position="681"/>
    </location>
</feature>
<evidence type="ECO:0000313" key="20">
    <source>
        <dbReference type="Proteomes" id="UP000009145"/>
    </source>
</evidence>
<keyword evidence="3 14" id="KW-0813">Transport</keyword>
<evidence type="ECO:0000256" key="14">
    <source>
        <dbReference type="PROSITE-ProRule" id="PRU01360"/>
    </source>
</evidence>
<organism evidence="19 20">
    <name type="scientific">Methylophaga frappieri (strain ATCC BAA-2434 / DSM 25690 / JAM7)</name>
    <dbReference type="NCBI Taxonomy" id="754477"/>
    <lineage>
        <taxon>Bacteria</taxon>
        <taxon>Pseudomonadati</taxon>
        <taxon>Pseudomonadota</taxon>
        <taxon>Gammaproteobacteria</taxon>
        <taxon>Thiotrichales</taxon>
        <taxon>Piscirickettsiaceae</taxon>
        <taxon>Methylophaga</taxon>
    </lineage>
</organism>
<dbReference type="NCBIfam" id="TIGR01783">
    <property type="entry name" value="TonB-siderophor"/>
    <property type="match status" value="1"/>
</dbReference>
<evidence type="ECO:0000256" key="8">
    <source>
        <dbReference type="ARBA" id="ARBA00023004"/>
    </source>
</evidence>
<dbReference type="STRING" id="754477.Q7C_1897"/>
<dbReference type="RefSeq" id="WP_014704458.1">
    <property type="nucleotide sequence ID" value="NC_017856.1"/>
</dbReference>
<evidence type="ECO:0000256" key="12">
    <source>
        <dbReference type="ARBA" id="ARBA00023170"/>
    </source>
</evidence>
<proteinExistence type="inferred from homology"/>
<keyword evidence="7 16" id="KW-0732">Signal</keyword>
<dbReference type="KEGG" id="mec:Q7C_1897"/>
<dbReference type="SUPFAM" id="SSF56935">
    <property type="entry name" value="Porins"/>
    <property type="match status" value="1"/>
</dbReference>
<dbReference type="GO" id="GO:0015344">
    <property type="term" value="F:siderophore uptake transmembrane transporter activity"/>
    <property type="evidence" value="ECO:0007669"/>
    <property type="project" value="TreeGrafter"/>
</dbReference>
<feature type="domain" description="TonB-dependent receptor plug" evidence="18">
    <location>
        <begin position="66"/>
        <end position="163"/>
    </location>
</feature>
<dbReference type="AlphaFoldDB" id="I1YJE5"/>
<keyword evidence="11 14" id="KW-0472">Membrane</keyword>
<keyword evidence="13 14" id="KW-0998">Cell outer membrane</keyword>
<dbReference type="Pfam" id="PF00593">
    <property type="entry name" value="TonB_dep_Rec_b-barrel"/>
    <property type="match status" value="1"/>
</dbReference>
<dbReference type="InterPro" id="IPR037066">
    <property type="entry name" value="Plug_dom_sf"/>
</dbReference>
<feature type="signal peptide" evidence="16">
    <location>
        <begin position="1"/>
        <end position="25"/>
    </location>
</feature>
<dbReference type="InterPro" id="IPR036942">
    <property type="entry name" value="Beta-barrel_TonB_sf"/>
</dbReference>
<evidence type="ECO:0000259" key="17">
    <source>
        <dbReference type="Pfam" id="PF00593"/>
    </source>
</evidence>
<evidence type="ECO:0000256" key="2">
    <source>
        <dbReference type="ARBA" id="ARBA00009810"/>
    </source>
</evidence>
<keyword evidence="9" id="KW-0406">Ion transport</keyword>
<dbReference type="EMBL" id="CP003380">
    <property type="protein sequence ID" value="AFJ03038.1"/>
    <property type="molecule type" value="Genomic_DNA"/>
</dbReference>
<dbReference type="InterPro" id="IPR010105">
    <property type="entry name" value="TonB_sidphr_rcpt"/>
</dbReference>
<keyword evidence="6 14" id="KW-0812">Transmembrane</keyword>
<dbReference type="Gene3D" id="2.40.170.20">
    <property type="entry name" value="TonB-dependent receptor, beta-barrel domain"/>
    <property type="match status" value="1"/>
</dbReference>
<gene>
    <name evidence="19" type="ordered locus">Q7C_1897</name>
</gene>
<name>I1YJE5_METFJ</name>
<dbReference type="InterPro" id="IPR012910">
    <property type="entry name" value="Plug_dom"/>
</dbReference>
<dbReference type="GO" id="GO:0038023">
    <property type="term" value="F:signaling receptor activity"/>
    <property type="evidence" value="ECO:0007669"/>
    <property type="project" value="InterPro"/>
</dbReference>
<dbReference type="GO" id="GO:0009279">
    <property type="term" value="C:cell outer membrane"/>
    <property type="evidence" value="ECO:0007669"/>
    <property type="project" value="UniProtKB-SubCell"/>
</dbReference>
<dbReference type="GO" id="GO:0015891">
    <property type="term" value="P:siderophore transport"/>
    <property type="evidence" value="ECO:0007669"/>
    <property type="project" value="InterPro"/>
</dbReference>
<evidence type="ECO:0000313" key="19">
    <source>
        <dbReference type="EMBL" id="AFJ03038.1"/>
    </source>
</evidence>
<dbReference type="InterPro" id="IPR039426">
    <property type="entry name" value="TonB-dep_rcpt-like"/>
</dbReference>
<evidence type="ECO:0000259" key="18">
    <source>
        <dbReference type="Pfam" id="PF07715"/>
    </source>
</evidence>
<keyword evidence="8" id="KW-0408">Iron</keyword>
<dbReference type="HOGENOM" id="CLU_008287_9_4_6"/>
<evidence type="ECO:0000256" key="4">
    <source>
        <dbReference type="ARBA" id="ARBA00022452"/>
    </source>
</evidence>
<evidence type="ECO:0000256" key="13">
    <source>
        <dbReference type="ARBA" id="ARBA00023237"/>
    </source>
</evidence>
<dbReference type="eggNOG" id="COG4773">
    <property type="taxonomic scope" value="Bacteria"/>
</dbReference>
<dbReference type="PANTHER" id="PTHR32552">
    <property type="entry name" value="FERRICHROME IRON RECEPTOR-RELATED"/>
    <property type="match status" value="1"/>
</dbReference>
<dbReference type="CDD" id="cd01347">
    <property type="entry name" value="ligand_gated_channel"/>
    <property type="match status" value="1"/>
</dbReference>
<keyword evidence="10 15" id="KW-0798">TonB box</keyword>
<accession>I1YJE5</accession>